<evidence type="ECO:0008006" key="5">
    <source>
        <dbReference type="Google" id="ProtNLM"/>
    </source>
</evidence>
<dbReference type="InterPro" id="IPR008040">
    <property type="entry name" value="Hydant_A_N"/>
</dbReference>
<evidence type="ECO:0000313" key="3">
    <source>
        <dbReference type="EMBL" id="KAK7049944.1"/>
    </source>
</evidence>
<dbReference type="Pfam" id="PF05378">
    <property type="entry name" value="Hydant_A_N"/>
    <property type="match status" value="1"/>
</dbReference>
<proteinExistence type="predicted"/>
<dbReference type="InterPro" id="IPR045079">
    <property type="entry name" value="Oxoprolinase-like"/>
</dbReference>
<evidence type="ECO:0000313" key="4">
    <source>
        <dbReference type="Proteomes" id="UP001383192"/>
    </source>
</evidence>
<dbReference type="PANTHER" id="PTHR11365:SF2">
    <property type="entry name" value="5-OXOPROLINASE"/>
    <property type="match status" value="1"/>
</dbReference>
<evidence type="ECO:0000259" key="2">
    <source>
        <dbReference type="Pfam" id="PF05378"/>
    </source>
</evidence>
<gene>
    <name evidence="3" type="ORF">VNI00_005374</name>
</gene>
<evidence type="ECO:0000259" key="1">
    <source>
        <dbReference type="Pfam" id="PF01968"/>
    </source>
</evidence>
<dbReference type="GO" id="GO:0017168">
    <property type="term" value="F:5-oxoprolinase (ATP-hydrolyzing) activity"/>
    <property type="evidence" value="ECO:0007669"/>
    <property type="project" value="TreeGrafter"/>
</dbReference>
<feature type="domain" description="Hydantoinase/oxoprolinase N-terminal" evidence="2">
    <location>
        <begin position="14"/>
        <end position="234"/>
    </location>
</feature>
<reference evidence="3 4" key="1">
    <citation type="submission" date="2024-01" db="EMBL/GenBank/DDBJ databases">
        <title>A draft genome for a cacao thread blight-causing isolate of Paramarasmius palmivorus.</title>
        <authorList>
            <person name="Baruah I.K."/>
            <person name="Bukari Y."/>
            <person name="Amoako-Attah I."/>
            <person name="Meinhardt L.W."/>
            <person name="Bailey B.A."/>
            <person name="Cohen S.P."/>
        </authorList>
    </citation>
    <scope>NUCLEOTIDE SEQUENCE [LARGE SCALE GENOMIC DNA]</scope>
    <source>
        <strain evidence="3 4">GH-12</strain>
    </source>
</reference>
<feature type="domain" description="Hydantoinase A/oxoprolinase" evidence="1">
    <location>
        <begin position="253"/>
        <end position="545"/>
    </location>
</feature>
<protein>
    <recommendedName>
        <fullName evidence="5">5-oxoprolinase</fullName>
    </recommendedName>
</protein>
<sequence>MTSSSAIPDHSIQIAIDRGGTFTDCHASWLTEDGRREEIVVKLLSVDLANYPDAPTEGIRRILQTATKTEIPRGIKLDTTKIDFIRLSTTVATNALLERKGIEHAFLDLLTIGNQSRPNLFKLNVQRTKPLFQSVIEVDERVTLVGFTSDPKFAQNAVVFDDNDKVISDHTGEIVRGISGEGVRILRRPDESAVRSDLQVLYDRGIRCLAICFAHSYTFPDHELLVAKIAREIGFTHISVSSQLSPQIKMVPRATSSTADAYLTPVLQDYISSFFKGFDENLGKTARVEFMTSEGSLVEVDKFSGLKSILSGPAGGVVAYSQTSWDDNVKMPIIGFDMGGTSTDVSRYDGRYEMVYETTTAGISIQSAQLDINTVAAGGGSCLSFRNGLFNVGPESAGAEPGPACYRKGGPLATTDANLVLGRLLPDYFPKIFGKTEDQPLDREASIAAFEVLRKEINAASSKPMSLDEIAYGFIKIANEKMARPIRTLTEARGFALSKHILASFGGAGGQHACELARSLGMSKILIHRFSSILSAYGMALADRAFELQEPCSSVYSDDTKSHLLSRIERLRGEVVNELKRQGFSDDRIVTECYLNMRYDGSDTSLMTLAPKDGSFDFQRAFEEAYQKEFGFLLEEKSAVVDDVRVRGIGKSIQDVGESVFAECDRLVFTDVMGLPERRQNMTSMYFEQTGRIDVPVFLLENLDQGDLVKGPAAIVDGTQTLILDPASEAKICSRHVYISLH</sequence>
<name>A0AAW0DDS7_9AGAR</name>
<dbReference type="AlphaFoldDB" id="A0AAW0DDS7"/>
<dbReference type="Proteomes" id="UP001383192">
    <property type="component" value="Unassembled WGS sequence"/>
</dbReference>
<dbReference type="Pfam" id="PF01968">
    <property type="entry name" value="Hydantoinase_A"/>
    <property type="match status" value="1"/>
</dbReference>
<comment type="caution">
    <text evidence="3">The sequence shown here is derived from an EMBL/GenBank/DDBJ whole genome shotgun (WGS) entry which is preliminary data.</text>
</comment>
<dbReference type="EMBL" id="JAYKXP010000015">
    <property type="protein sequence ID" value="KAK7049944.1"/>
    <property type="molecule type" value="Genomic_DNA"/>
</dbReference>
<dbReference type="GO" id="GO:0005829">
    <property type="term" value="C:cytosol"/>
    <property type="evidence" value="ECO:0007669"/>
    <property type="project" value="TreeGrafter"/>
</dbReference>
<accession>A0AAW0DDS7</accession>
<dbReference type="GO" id="GO:0006749">
    <property type="term" value="P:glutathione metabolic process"/>
    <property type="evidence" value="ECO:0007669"/>
    <property type="project" value="TreeGrafter"/>
</dbReference>
<keyword evidence="4" id="KW-1185">Reference proteome</keyword>
<organism evidence="3 4">
    <name type="scientific">Paramarasmius palmivorus</name>
    <dbReference type="NCBI Taxonomy" id="297713"/>
    <lineage>
        <taxon>Eukaryota</taxon>
        <taxon>Fungi</taxon>
        <taxon>Dikarya</taxon>
        <taxon>Basidiomycota</taxon>
        <taxon>Agaricomycotina</taxon>
        <taxon>Agaricomycetes</taxon>
        <taxon>Agaricomycetidae</taxon>
        <taxon>Agaricales</taxon>
        <taxon>Marasmiineae</taxon>
        <taxon>Marasmiaceae</taxon>
        <taxon>Paramarasmius</taxon>
    </lineage>
</organism>
<dbReference type="InterPro" id="IPR002821">
    <property type="entry name" value="Hydantoinase_A"/>
</dbReference>
<dbReference type="PANTHER" id="PTHR11365">
    <property type="entry name" value="5-OXOPROLINASE RELATED"/>
    <property type="match status" value="1"/>
</dbReference>